<reference evidence="3 4" key="1">
    <citation type="journal article" date="2023" name="Plants (Basel)">
        <title>Bridging the Gap: Combining Genomics and Transcriptomics Approaches to Understand Stylosanthes scabra, an Orphan Legume from the Brazilian Caatinga.</title>
        <authorList>
            <person name="Ferreira-Neto J.R.C."/>
            <person name="da Silva M.D."/>
            <person name="Binneck E."/>
            <person name="de Melo N.F."/>
            <person name="da Silva R.H."/>
            <person name="de Melo A.L.T.M."/>
            <person name="Pandolfi V."/>
            <person name="Bustamante F.O."/>
            <person name="Brasileiro-Vidal A.C."/>
            <person name="Benko-Iseppon A.M."/>
        </authorList>
    </citation>
    <scope>NUCLEOTIDE SEQUENCE [LARGE SCALE GENOMIC DNA]</scope>
    <source>
        <tissue evidence="3">Leaves</tissue>
    </source>
</reference>
<organism evidence="3 4">
    <name type="scientific">Stylosanthes scabra</name>
    <dbReference type="NCBI Taxonomy" id="79078"/>
    <lineage>
        <taxon>Eukaryota</taxon>
        <taxon>Viridiplantae</taxon>
        <taxon>Streptophyta</taxon>
        <taxon>Embryophyta</taxon>
        <taxon>Tracheophyta</taxon>
        <taxon>Spermatophyta</taxon>
        <taxon>Magnoliopsida</taxon>
        <taxon>eudicotyledons</taxon>
        <taxon>Gunneridae</taxon>
        <taxon>Pentapetalae</taxon>
        <taxon>rosids</taxon>
        <taxon>fabids</taxon>
        <taxon>Fabales</taxon>
        <taxon>Fabaceae</taxon>
        <taxon>Papilionoideae</taxon>
        <taxon>50 kb inversion clade</taxon>
        <taxon>dalbergioids sensu lato</taxon>
        <taxon>Dalbergieae</taxon>
        <taxon>Pterocarpus clade</taxon>
        <taxon>Stylosanthes</taxon>
    </lineage>
</organism>
<dbReference type="PANTHER" id="PTHR48435">
    <property type="entry name" value="POLYPROTEIN"/>
    <property type="match status" value="1"/>
</dbReference>
<dbReference type="InterPro" id="IPR053098">
    <property type="entry name" value="Petuviruses_polyprotein"/>
</dbReference>
<gene>
    <name evidence="3" type="ORF">PIB30_071769</name>
</gene>
<dbReference type="EMBL" id="JASCZI010212284">
    <property type="protein sequence ID" value="MED6198988.1"/>
    <property type="molecule type" value="Genomic_DNA"/>
</dbReference>
<evidence type="ECO:0000256" key="1">
    <source>
        <dbReference type="SAM" id="MobiDB-lite"/>
    </source>
</evidence>
<evidence type="ECO:0000313" key="3">
    <source>
        <dbReference type="EMBL" id="MED6198988.1"/>
    </source>
</evidence>
<proteinExistence type="predicted"/>
<keyword evidence="2" id="KW-0732">Signal</keyword>
<evidence type="ECO:0000256" key="2">
    <source>
        <dbReference type="SAM" id="SignalP"/>
    </source>
</evidence>
<feature type="region of interest" description="Disordered" evidence="1">
    <location>
        <begin position="294"/>
        <end position="350"/>
    </location>
</feature>
<dbReference type="Proteomes" id="UP001341840">
    <property type="component" value="Unassembled WGS sequence"/>
</dbReference>
<feature type="signal peptide" evidence="2">
    <location>
        <begin position="1"/>
        <end position="23"/>
    </location>
</feature>
<keyword evidence="4" id="KW-1185">Reference proteome</keyword>
<protein>
    <submittedName>
        <fullName evidence="3">Uncharacterized protein</fullName>
    </submittedName>
</protein>
<name>A0ABU6XPQ5_9FABA</name>
<accession>A0ABU6XPQ5</accession>
<feature type="compositionally biased region" description="Basic residues" evidence="1">
    <location>
        <begin position="305"/>
        <end position="316"/>
    </location>
</feature>
<feature type="compositionally biased region" description="Basic and acidic residues" evidence="1">
    <location>
        <begin position="322"/>
        <end position="334"/>
    </location>
</feature>
<sequence>MAMNMDMLVIIVRVPLLVMPWIGCEFLGLRTRNNHICGRTFGSTVRLPQWYQSLNYKEQREGIIGMIGSKRNSSTMTSQPVFHNTQLSLEKLPSSVKKTLSDKIDNLVEITHVPEDVKIPDLQKPLINPYTFYHRQKRSAITNIRHLITRNPSPPVKEIVQSSSLQQCGLQATTSEQYVTIEIPQDLIREYLSQNYTHLHLGAVRLILTLHGRKGLPVTAKIALLDTTFKDYQNALIGALVTTLTNGSHTAHPDDPPVHYYDNGKPVYVSHIQGHFIWDVDPSMCDSDCDCQDWSDSEDEDNYTRRRRKSKKKKKQSCTVSRKPDPPDEPEYKPKFSLKRRSRKSYQDYSTTKPQVVPCIATLGSYDHDFPPLQVSADDTRVTRRPYVTPPQGVSPHGYQAVTPQEEVLNWHTDNALNQNRCQSQTCARHTECPHLSEIVLQGCLQSHHRLVERLHLVRIATF</sequence>
<feature type="chain" id="PRO_5046434033" evidence="2">
    <location>
        <begin position="24"/>
        <end position="463"/>
    </location>
</feature>
<evidence type="ECO:0000313" key="4">
    <source>
        <dbReference type="Proteomes" id="UP001341840"/>
    </source>
</evidence>
<dbReference type="PANTHER" id="PTHR48435:SF1">
    <property type="entry name" value="POLYPROTEIN"/>
    <property type="match status" value="1"/>
</dbReference>
<comment type="caution">
    <text evidence="3">The sequence shown here is derived from an EMBL/GenBank/DDBJ whole genome shotgun (WGS) entry which is preliminary data.</text>
</comment>